<organism evidence="1">
    <name type="scientific">Spongospora subterranea</name>
    <dbReference type="NCBI Taxonomy" id="70186"/>
    <lineage>
        <taxon>Eukaryota</taxon>
        <taxon>Sar</taxon>
        <taxon>Rhizaria</taxon>
        <taxon>Endomyxa</taxon>
        <taxon>Phytomyxea</taxon>
        <taxon>Plasmodiophorida</taxon>
        <taxon>Plasmodiophoridae</taxon>
        <taxon>Spongospora</taxon>
    </lineage>
</organism>
<feature type="non-terminal residue" evidence="1">
    <location>
        <position position="1"/>
    </location>
</feature>
<protein>
    <submittedName>
        <fullName evidence="1">Uncharacterized protein</fullName>
    </submittedName>
</protein>
<reference evidence="1" key="1">
    <citation type="submission" date="2015-04" db="EMBL/GenBank/DDBJ databases">
        <title>The genome sequence of the plant pathogenic Rhizarian Plasmodiophora brassicae reveals insights in its biotrophic life cycle and the origin of chitin synthesis.</title>
        <authorList>
            <person name="Schwelm A."/>
            <person name="Fogelqvist J."/>
            <person name="Knaust A."/>
            <person name="Julke S."/>
            <person name="Lilja T."/>
            <person name="Dhandapani V."/>
            <person name="Bonilla-Rosso G."/>
            <person name="Karlsson M."/>
            <person name="Shevchenko A."/>
            <person name="Choi S.R."/>
            <person name="Kim H.G."/>
            <person name="Park J.Y."/>
            <person name="Lim Y.P."/>
            <person name="Ludwig-Muller J."/>
            <person name="Dixelius C."/>
        </authorList>
    </citation>
    <scope>NUCLEOTIDE SEQUENCE</scope>
    <source>
        <tissue evidence="1">Potato root galls</tissue>
    </source>
</reference>
<accession>A0A0H5RD86</accession>
<dbReference type="EMBL" id="HACM01011511">
    <property type="protein sequence ID" value="CRZ11953.1"/>
    <property type="molecule type" value="Transcribed_RNA"/>
</dbReference>
<sequence length="113" mass="12880">DFPKPEDYVSADVAEWLVKNKPTGRKRKGVFSSSAEQSASPPNFDLLQLILDNFWREMNPVQLVRFALYQLDIMKVQDPLGYKLVMELVSTKIIDNLRSQLPPSEGQSQLPTD</sequence>
<dbReference type="AlphaFoldDB" id="A0A0H5RD86"/>
<name>A0A0H5RD86_9EUKA</name>
<proteinExistence type="predicted"/>
<evidence type="ECO:0000313" key="1">
    <source>
        <dbReference type="EMBL" id="CRZ11953.1"/>
    </source>
</evidence>